<organism evidence="3 4">
    <name type="scientific">Brassica cretica</name>
    <name type="common">Mustard</name>
    <dbReference type="NCBI Taxonomy" id="69181"/>
    <lineage>
        <taxon>Eukaryota</taxon>
        <taxon>Viridiplantae</taxon>
        <taxon>Streptophyta</taxon>
        <taxon>Embryophyta</taxon>
        <taxon>Tracheophyta</taxon>
        <taxon>Spermatophyta</taxon>
        <taxon>Magnoliopsida</taxon>
        <taxon>eudicotyledons</taxon>
        <taxon>Gunneridae</taxon>
        <taxon>Pentapetalae</taxon>
        <taxon>rosids</taxon>
        <taxon>malvids</taxon>
        <taxon>Brassicales</taxon>
        <taxon>Brassicaceae</taxon>
        <taxon>Brassiceae</taxon>
        <taxon>Brassica</taxon>
    </lineage>
</organism>
<evidence type="ECO:0000256" key="1">
    <source>
        <dbReference type="SAM" id="Coils"/>
    </source>
</evidence>
<proteinExistence type="predicted"/>
<feature type="region of interest" description="Disordered" evidence="2">
    <location>
        <begin position="118"/>
        <end position="137"/>
    </location>
</feature>
<accession>A0A8S9NWF5</accession>
<feature type="compositionally biased region" description="Basic and acidic residues" evidence="2">
    <location>
        <begin position="8"/>
        <end position="35"/>
    </location>
</feature>
<name>A0A8S9NWF5_BRACR</name>
<comment type="caution">
    <text evidence="3">The sequence shown here is derived from an EMBL/GenBank/DDBJ whole genome shotgun (WGS) entry which is preliminary data.</text>
</comment>
<dbReference type="PANTHER" id="PTHR31149">
    <property type="entry name" value="EXPRESSED PROTEIN"/>
    <property type="match status" value="1"/>
</dbReference>
<feature type="region of interest" description="Disordered" evidence="2">
    <location>
        <begin position="1"/>
        <end position="44"/>
    </location>
</feature>
<feature type="compositionally biased region" description="Polar residues" evidence="2">
    <location>
        <begin position="127"/>
        <end position="137"/>
    </location>
</feature>
<sequence>MSLNPSFKQDRSSDPTKRHEIEKETSASRKLEENNSKSIQDPEEMALYSRVRSQEEEIHNLQEQIAAACLKDMQLLNEKCGLERKCADLRVVCIQIEQPVLSEILKLETLADSLLSPPSASSRIHSEVSNDFESSIV</sequence>
<dbReference type="GO" id="GO:0005886">
    <property type="term" value="C:plasma membrane"/>
    <property type="evidence" value="ECO:0007669"/>
    <property type="project" value="TreeGrafter"/>
</dbReference>
<feature type="coiled-coil region" evidence="1">
    <location>
        <begin position="44"/>
        <end position="71"/>
    </location>
</feature>
<reference evidence="3" key="1">
    <citation type="submission" date="2019-12" db="EMBL/GenBank/DDBJ databases">
        <title>Genome sequencing and annotation of Brassica cretica.</title>
        <authorList>
            <person name="Studholme D.J."/>
            <person name="Sarris P."/>
        </authorList>
    </citation>
    <scope>NUCLEOTIDE SEQUENCE</scope>
    <source>
        <strain evidence="3">PFS-109/04</strain>
        <tissue evidence="3">Leaf</tissue>
    </source>
</reference>
<dbReference type="Proteomes" id="UP000712600">
    <property type="component" value="Unassembled WGS sequence"/>
</dbReference>
<dbReference type="EMBL" id="QGKX02001521">
    <property type="protein sequence ID" value="KAF3506615.1"/>
    <property type="molecule type" value="Genomic_DNA"/>
</dbReference>
<evidence type="ECO:0000313" key="4">
    <source>
        <dbReference type="Proteomes" id="UP000712600"/>
    </source>
</evidence>
<evidence type="ECO:0000313" key="3">
    <source>
        <dbReference type="EMBL" id="KAF3506615.1"/>
    </source>
</evidence>
<gene>
    <name evidence="3" type="ORF">F2Q69_00002956</name>
</gene>
<dbReference type="PANTHER" id="PTHR31149:SF7">
    <property type="entry name" value="EXPRESSED PROTEIN"/>
    <property type="match status" value="1"/>
</dbReference>
<keyword evidence="1" id="KW-0175">Coiled coil</keyword>
<evidence type="ECO:0000256" key="2">
    <source>
        <dbReference type="SAM" id="MobiDB-lite"/>
    </source>
</evidence>
<dbReference type="AlphaFoldDB" id="A0A8S9NWF5"/>
<protein>
    <submittedName>
        <fullName evidence="3">Uncharacterized protein</fullName>
    </submittedName>
</protein>